<name>A0ABW3BQ79_9FLAO</name>
<accession>A0ABW3BQ79</accession>
<protein>
    <submittedName>
        <fullName evidence="3">IS110 family transposase</fullName>
    </submittedName>
</protein>
<sequence>MSKVIGIDISKQTFDVSFREENKLLHQVYANNLKGFKKFIESDFCKDNPIVVMEASGPYYVCFASYLYDHAIKVCVVNPLIVKRFGQMKFYRAKTDKKEASVIMEYGETEMKSLSLWKPETKGVQRLKQMRTTVELLHKQERQSKNQLSAYKSSGFIDHEVEKGLKSIIRSLEKTISKIENQMLVVCNSCYKESLELITSVPCVGKKTAMMLIAITDDFSKFEHYKQLIAYVGFAPRVYQSGTSVRGKGHICKMGKSQTRKLLYMCSWTAKKYNKTCREMYERLKAKGKPERVIKVAIANKLLKQVFAVVTSKQKYIENYQPNICF</sequence>
<dbReference type="EMBL" id="JBHTIB010000002">
    <property type="protein sequence ID" value="MFD0834838.1"/>
    <property type="molecule type" value="Genomic_DNA"/>
</dbReference>
<evidence type="ECO:0000313" key="3">
    <source>
        <dbReference type="EMBL" id="MFD0834838.1"/>
    </source>
</evidence>
<dbReference type="Pfam" id="PF01548">
    <property type="entry name" value="DEDD_Tnp_IS110"/>
    <property type="match status" value="1"/>
</dbReference>
<dbReference type="InterPro" id="IPR002525">
    <property type="entry name" value="Transp_IS110-like_N"/>
</dbReference>
<evidence type="ECO:0000313" key="4">
    <source>
        <dbReference type="Proteomes" id="UP001597011"/>
    </source>
</evidence>
<comment type="caution">
    <text evidence="3">The sequence shown here is derived from an EMBL/GenBank/DDBJ whole genome shotgun (WGS) entry which is preliminary data.</text>
</comment>
<proteinExistence type="predicted"/>
<dbReference type="InterPro" id="IPR003346">
    <property type="entry name" value="Transposase_20"/>
</dbReference>
<evidence type="ECO:0000259" key="2">
    <source>
        <dbReference type="Pfam" id="PF02371"/>
    </source>
</evidence>
<organism evidence="3 4">
    <name type="scientific">Mariniflexile aquimaris</name>
    <dbReference type="NCBI Taxonomy" id="881009"/>
    <lineage>
        <taxon>Bacteria</taxon>
        <taxon>Pseudomonadati</taxon>
        <taxon>Bacteroidota</taxon>
        <taxon>Flavobacteriia</taxon>
        <taxon>Flavobacteriales</taxon>
        <taxon>Flavobacteriaceae</taxon>
        <taxon>Mariniflexile</taxon>
    </lineage>
</organism>
<keyword evidence="4" id="KW-1185">Reference proteome</keyword>
<dbReference type="Pfam" id="PF02371">
    <property type="entry name" value="Transposase_20"/>
    <property type="match status" value="1"/>
</dbReference>
<gene>
    <name evidence="3" type="ORF">ACFQ0I_03610</name>
</gene>
<feature type="domain" description="Transposase IS110-like N-terminal" evidence="1">
    <location>
        <begin position="5"/>
        <end position="150"/>
    </location>
</feature>
<dbReference type="Proteomes" id="UP001597011">
    <property type="component" value="Unassembled WGS sequence"/>
</dbReference>
<dbReference type="NCBIfam" id="NF033542">
    <property type="entry name" value="transpos_IS110"/>
    <property type="match status" value="1"/>
</dbReference>
<dbReference type="RefSeq" id="WP_379939413.1">
    <property type="nucleotide sequence ID" value="NZ_JBHTIB010000002.1"/>
</dbReference>
<feature type="domain" description="Transposase IS116/IS110/IS902 C-terminal" evidence="2">
    <location>
        <begin position="196"/>
        <end position="282"/>
    </location>
</feature>
<dbReference type="InterPro" id="IPR047650">
    <property type="entry name" value="Transpos_IS110"/>
</dbReference>
<reference evidence="4" key="1">
    <citation type="journal article" date="2019" name="Int. J. Syst. Evol. Microbiol.">
        <title>The Global Catalogue of Microorganisms (GCM) 10K type strain sequencing project: providing services to taxonomists for standard genome sequencing and annotation.</title>
        <authorList>
            <consortium name="The Broad Institute Genomics Platform"/>
            <consortium name="The Broad Institute Genome Sequencing Center for Infectious Disease"/>
            <person name="Wu L."/>
            <person name="Ma J."/>
        </authorList>
    </citation>
    <scope>NUCLEOTIDE SEQUENCE [LARGE SCALE GENOMIC DNA]</scope>
    <source>
        <strain evidence="4">CCUG 60529</strain>
    </source>
</reference>
<dbReference type="PANTHER" id="PTHR33055:SF3">
    <property type="entry name" value="PUTATIVE TRANSPOSASE FOR IS117-RELATED"/>
    <property type="match status" value="1"/>
</dbReference>
<evidence type="ECO:0000259" key="1">
    <source>
        <dbReference type="Pfam" id="PF01548"/>
    </source>
</evidence>
<dbReference type="PANTHER" id="PTHR33055">
    <property type="entry name" value="TRANSPOSASE FOR INSERTION SEQUENCE ELEMENT IS1111A"/>
    <property type="match status" value="1"/>
</dbReference>